<dbReference type="SUPFAM" id="SSF103473">
    <property type="entry name" value="MFS general substrate transporter"/>
    <property type="match status" value="1"/>
</dbReference>
<keyword evidence="9" id="KW-1185">Reference proteome</keyword>
<feature type="transmembrane region" description="Helical" evidence="6">
    <location>
        <begin position="339"/>
        <end position="358"/>
    </location>
</feature>
<dbReference type="InterPro" id="IPR020846">
    <property type="entry name" value="MFS_dom"/>
</dbReference>
<feature type="transmembrane region" description="Helical" evidence="6">
    <location>
        <begin position="312"/>
        <end position="332"/>
    </location>
</feature>
<keyword evidence="3 6" id="KW-0812">Transmembrane</keyword>
<dbReference type="InterPro" id="IPR036259">
    <property type="entry name" value="MFS_trans_sf"/>
</dbReference>
<evidence type="ECO:0000259" key="7">
    <source>
        <dbReference type="PROSITE" id="PS50850"/>
    </source>
</evidence>
<dbReference type="AlphaFoldDB" id="A0A2H9ZXY7"/>
<accession>A0A2H9ZXY7</accession>
<dbReference type="PRINTS" id="PR01035">
    <property type="entry name" value="TCRTETA"/>
</dbReference>
<organism evidence="8 9">
    <name type="scientific">Apostasia shenzhenica</name>
    <dbReference type="NCBI Taxonomy" id="1088818"/>
    <lineage>
        <taxon>Eukaryota</taxon>
        <taxon>Viridiplantae</taxon>
        <taxon>Streptophyta</taxon>
        <taxon>Embryophyta</taxon>
        <taxon>Tracheophyta</taxon>
        <taxon>Spermatophyta</taxon>
        <taxon>Magnoliopsida</taxon>
        <taxon>Liliopsida</taxon>
        <taxon>Asparagales</taxon>
        <taxon>Orchidaceae</taxon>
        <taxon>Apostasioideae</taxon>
        <taxon>Apostasia</taxon>
    </lineage>
</organism>
<dbReference type="PANTHER" id="PTHR23504:SF109">
    <property type="entry name" value="MAJOR FACILITATOR SUPERFAMILY ANTIPORTER"/>
    <property type="match status" value="1"/>
</dbReference>
<evidence type="ECO:0000256" key="3">
    <source>
        <dbReference type="ARBA" id="ARBA00022692"/>
    </source>
</evidence>
<feature type="transmembrane region" description="Helical" evidence="6">
    <location>
        <begin position="38"/>
        <end position="62"/>
    </location>
</feature>
<evidence type="ECO:0000256" key="1">
    <source>
        <dbReference type="ARBA" id="ARBA00004141"/>
    </source>
</evidence>
<evidence type="ECO:0000256" key="5">
    <source>
        <dbReference type="ARBA" id="ARBA00023136"/>
    </source>
</evidence>
<evidence type="ECO:0000256" key="6">
    <source>
        <dbReference type="SAM" id="Phobius"/>
    </source>
</evidence>
<evidence type="ECO:0000313" key="8">
    <source>
        <dbReference type="EMBL" id="PKA48146.1"/>
    </source>
</evidence>
<keyword evidence="4 6" id="KW-1133">Transmembrane helix</keyword>
<name>A0A2H9ZXY7_9ASPA</name>
<dbReference type="Gene3D" id="1.20.1250.20">
    <property type="entry name" value="MFS general substrate transporter like domains"/>
    <property type="match status" value="1"/>
</dbReference>
<comment type="subcellular location">
    <subcellularLocation>
        <location evidence="1">Membrane</location>
        <topology evidence="1">Multi-pass membrane protein</topology>
    </subcellularLocation>
</comment>
<dbReference type="EMBL" id="KZ452967">
    <property type="protein sequence ID" value="PKA48146.1"/>
    <property type="molecule type" value="Genomic_DNA"/>
</dbReference>
<protein>
    <submittedName>
        <fullName evidence="8">Putative peptide/nitrate transporter</fullName>
    </submittedName>
</protein>
<proteinExistence type="predicted"/>
<evidence type="ECO:0000256" key="2">
    <source>
        <dbReference type="ARBA" id="ARBA00022448"/>
    </source>
</evidence>
<dbReference type="GO" id="GO:0016020">
    <property type="term" value="C:membrane"/>
    <property type="evidence" value="ECO:0007669"/>
    <property type="project" value="UniProtKB-SubCell"/>
</dbReference>
<feature type="transmembrane region" description="Helical" evidence="6">
    <location>
        <begin position="74"/>
        <end position="96"/>
    </location>
</feature>
<feature type="domain" description="Major facilitator superfamily (MFS) profile" evidence="7">
    <location>
        <begin position="36"/>
        <end position="446"/>
    </location>
</feature>
<dbReference type="PANTHER" id="PTHR23504">
    <property type="entry name" value="MAJOR FACILITATOR SUPERFAMILY DOMAIN-CONTAINING PROTEIN 10"/>
    <property type="match status" value="1"/>
</dbReference>
<dbReference type="PROSITE" id="PS50850">
    <property type="entry name" value="MFS"/>
    <property type="match status" value="1"/>
</dbReference>
<evidence type="ECO:0000313" key="9">
    <source>
        <dbReference type="Proteomes" id="UP000236161"/>
    </source>
</evidence>
<gene>
    <name evidence="8" type="primary">ZIFL2</name>
    <name evidence="8" type="ORF">AXF42_Ash021080</name>
</gene>
<feature type="transmembrane region" description="Helical" evidence="6">
    <location>
        <begin position="209"/>
        <end position="231"/>
    </location>
</feature>
<dbReference type="Pfam" id="PF07690">
    <property type="entry name" value="MFS_1"/>
    <property type="match status" value="1"/>
</dbReference>
<dbReference type="InterPro" id="IPR001958">
    <property type="entry name" value="Tet-R_TetA/multi-R_MdtG-like"/>
</dbReference>
<keyword evidence="2" id="KW-0813">Transport</keyword>
<reference evidence="8 9" key="1">
    <citation type="journal article" date="2017" name="Nature">
        <title>The Apostasia genome and the evolution of orchids.</title>
        <authorList>
            <person name="Zhang G.Q."/>
            <person name="Liu K.W."/>
            <person name="Li Z."/>
            <person name="Lohaus R."/>
            <person name="Hsiao Y.Y."/>
            <person name="Niu S.C."/>
            <person name="Wang J.Y."/>
            <person name="Lin Y.C."/>
            <person name="Xu Q."/>
            <person name="Chen L.J."/>
            <person name="Yoshida K."/>
            <person name="Fujiwara S."/>
            <person name="Wang Z.W."/>
            <person name="Zhang Y.Q."/>
            <person name="Mitsuda N."/>
            <person name="Wang M."/>
            <person name="Liu G.H."/>
            <person name="Pecoraro L."/>
            <person name="Huang H.X."/>
            <person name="Xiao X.J."/>
            <person name="Lin M."/>
            <person name="Wu X.Y."/>
            <person name="Wu W.L."/>
            <person name="Chen Y.Y."/>
            <person name="Chang S.B."/>
            <person name="Sakamoto S."/>
            <person name="Ohme-Takagi M."/>
            <person name="Yagi M."/>
            <person name="Zeng S.J."/>
            <person name="Shen C.Y."/>
            <person name="Yeh C.M."/>
            <person name="Luo Y.B."/>
            <person name="Tsai W.C."/>
            <person name="Van de Peer Y."/>
            <person name="Liu Z.J."/>
        </authorList>
    </citation>
    <scope>NUCLEOTIDE SEQUENCE [LARGE SCALE GENOMIC DNA]</scope>
    <source>
        <strain evidence="9">cv. Shenzhen</strain>
        <tissue evidence="8">Stem</tissue>
    </source>
</reference>
<dbReference type="CDD" id="cd17330">
    <property type="entry name" value="MFS_SLC46_TetA_like"/>
    <property type="match status" value="1"/>
</dbReference>
<dbReference type="GO" id="GO:0022857">
    <property type="term" value="F:transmembrane transporter activity"/>
    <property type="evidence" value="ECO:0007669"/>
    <property type="project" value="InterPro"/>
</dbReference>
<evidence type="ECO:0000256" key="4">
    <source>
        <dbReference type="ARBA" id="ARBA00022989"/>
    </source>
</evidence>
<keyword evidence="5 6" id="KW-0472">Membrane</keyword>
<dbReference type="Proteomes" id="UP000236161">
    <property type="component" value="Unassembled WGS sequence"/>
</dbReference>
<sequence length="446" mass="49098">MAAETRALLKKVYYENCPGCKQDMKNETHLGIPYREFVYIWVVTLCSALPICSLYPFLYFMIRDMHVAKREEDIGFYAGFVGGAFMFGRTLTSVLWGMIADRYGRKPVIMISILSVMVFNTLFGLSGTFWMAVTTRALLGFLSGLLGPIKAYSTEVCRKEYQALGLSLVSTSRGIGFIVGPAIGGLLAQPAEKYPNIFSKESFFGRFPYFLPCFCISLIAVSAFIACFWLPETLHFHNGNKLEDGAIEDSEEHQPLSSKKSLLKNWPLMSAMIIYCVFSFNDTAYSEIFSLWAESSVKLGGLSFSSQDVGEVLAVTGLGLFLFQLFAYPFLVKALGPIISSRVAAIISIAILAIYPFICNLSGLALMLVVNCASLTKNVLSIIIITGLNILQNDAVPQSQRAVANGISVTAMSIFKAVAPAAGGCHWLKNGKTLHSFQESTWYFLC</sequence>
<dbReference type="InterPro" id="IPR011701">
    <property type="entry name" value="MFS"/>
</dbReference>
<feature type="transmembrane region" description="Helical" evidence="6">
    <location>
        <begin position="137"/>
        <end position="153"/>
    </location>
</feature>
<feature type="transmembrane region" description="Helical" evidence="6">
    <location>
        <begin position="165"/>
        <end position="189"/>
    </location>
</feature>
<dbReference type="OrthoDB" id="10262656at2759"/>
<feature type="transmembrane region" description="Helical" evidence="6">
    <location>
        <begin position="108"/>
        <end position="131"/>
    </location>
</feature>